<dbReference type="KEGG" id="kng:KNAG_0L00510"/>
<sequence>MFLPPDKFRERGSLEPFLIYTLQLLNGSFGLLPCPFLQSLPLSSGQQFSSLLQKSLHGPVQIQVLHQLRQCLHFFQSVSPCENAEDSVHVGGSQMIDTLSHNCNQSLISSGRSGCRGMNQLSHRSEHLPIFYTFGGGSHPRTCYRPPNGTYVYYKQAPTNTDKQPFSQR</sequence>
<dbReference type="RefSeq" id="XP_022466919.1">
    <property type="nucleotide sequence ID" value="XM_022610643.1"/>
</dbReference>
<accession>J7SAE0</accession>
<dbReference type="GeneID" id="34528448"/>
<dbReference type="EMBL" id="HE978325">
    <property type="protein sequence ID" value="CCK72674.1"/>
    <property type="molecule type" value="Genomic_DNA"/>
</dbReference>
<dbReference type="HOGENOM" id="CLU_1578758_0_0_1"/>
<dbReference type="AlphaFoldDB" id="J7SAE0"/>
<proteinExistence type="predicted"/>
<organism evidence="1 2">
    <name type="scientific">Huiozyma naganishii (strain ATCC MYA-139 / BCRC 22969 / CBS 8797 / KCTC 17520 / NBRC 10181 / NCYC 3082 / Yp74L-3)</name>
    <name type="common">Yeast</name>
    <name type="synonym">Kazachstania naganishii</name>
    <dbReference type="NCBI Taxonomy" id="1071383"/>
    <lineage>
        <taxon>Eukaryota</taxon>
        <taxon>Fungi</taxon>
        <taxon>Dikarya</taxon>
        <taxon>Ascomycota</taxon>
        <taxon>Saccharomycotina</taxon>
        <taxon>Saccharomycetes</taxon>
        <taxon>Saccharomycetales</taxon>
        <taxon>Saccharomycetaceae</taxon>
        <taxon>Huiozyma</taxon>
    </lineage>
</organism>
<keyword evidence="2" id="KW-1185">Reference proteome</keyword>
<reference evidence="1 2" key="1">
    <citation type="journal article" date="2011" name="Proc. Natl. Acad. Sci. U.S.A.">
        <title>Evolutionary erosion of yeast sex chromosomes by mating-type switching accidents.</title>
        <authorList>
            <person name="Gordon J.L."/>
            <person name="Armisen D."/>
            <person name="Proux-Wera E."/>
            <person name="Oheigeartaigh S.S."/>
            <person name="Byrne K.P."/>
            <person name="Wolfe K.H."/>
        </authorList>
    </citation>
    <scope>NUCLEOTIDE SEQUENCE [LARGE SCALE GENOMIC DNA]</scope>
    <source>
        <strain evidence="2">ATCC MYA-139 / BCRC 22969 / CBS 8797 / CCRC 22969 / KCTC 17520 / NBRC 10181 / NCYC 3082</strain>
    </source>
</reference>
<dbReference type="Proteomes" id="UP000006310">
    <property type="component" value="Chromosome 12"/>
</dbReference>
<protein>
    <submittedName>
        <fullName evidence="1">Uncharacterized protein</fullName>
    </submittedName>
</protein>
<gene>
    <name evidence="1" type="primary">KNAG0L00510</name>
    <name evidence="1" type="ordered locus">KNAG_0L00510</name>
</gene>
<name>J7SAE0_HUIN7</name>
<reference evidence="2" key="2">
    <citation type="submission" date="2012-08" db="EMBL/GenBank/DDBJ databases">
        <title>Genome sequence of Kazachstania naganishii.</title>
        <authorList>
            <person name="Gordon J.L."/>
            <person name="Armisen D."/>
            <person name="Proux-Wera E."/>
            <person name="OhEigeartaigh S.S."/>
            <person name="Byrne K.P."/>
            <person name="Wolfe K.H."/>
        </authorList>
    </citation>
    <scope>NUCLEOTIDE SEQUENCE [LARGE SCALE GENOMIC DNA]</scope>
    <source>
        <strain evidence="2">ATCC MYA-139 / BCRC 22969 / CBS 8797 / CCRC 22969 / KCTC 17520 / NBRC 10181 / NCYC 3082</strain>
    </source>
</reference>
<evidence type="ECO:0000313" key="1">
    <source>
        <dbReference type="EMBL" id="CCK72674.1"/>
    </source>
</evidence>
<evidence type="ECO:0000313" key="2">
    <source>
        <dbReference type="Proteomes" id="UP000006310"/>
    </source>
</evidence>